<dbReference type="EMBL" id="CAJVPP010000293">
    <property type="protein sequence ID" value="CAG8466084.1"/>
    <property type="molecule type" value="Genomic_DNA"/>
</dbReference>
<gene>
    <name evidence="2" type="ORF">FMOSSE_LOCUS2281</name>
</gene>
<protein>
    <submittedName>
        <fullName evidence="2">15507_t:CDS:1</fullName>
    </submittedName>
</protein>
<dbReference type="Proteomes" id="UP000789375">
    <property type="component" value="Unassembled WGS sequence"/>
</dbReference>
<keyword evidence="1" id="KW-1133">Transmembrane helix</keyword>
<evidence type="ECO:0000313" key="2">
    <source>
        <dbReference type="EMBL" id="CAG8466084.1"/>
    </source>
</evidence>
<dbReference type="AlphaFoldDB" id="A0A9N8Z3F9"/>
<organism evidence="2 3">
    <name type="scientific">Funneliformis mosseae</name>
    <name type="common">Endomycorrhizal fungus</name>
    <name type="synonym">Glomus mosseae</name>
    <dbReference type="NCBI Taxonomy" id="27381"/>
    <lineage>
        <taxon>Eukaryota</taxon>
        <taxon>Fungi</taxon>
        <taxon>Fungi incertae sedis</taxon>
        <taxon>Mucoromycota</taxon>
        <taxon>Glomeromycotina</taxon>
        <taxon>Glomeromycetes</taxon>
        <taxon>Glomerales</taxon>
        <taxon>Glomeraceae</taxon>
        <taxon>Funneliformis</taxon>
    </lineage>
</organism>
<evidence type="ECO:0000256" key="1">
    <source>
        <dbReference type="SAM" id="Phobius"/>
    </source>
</evidence>
<feature type="transmembrane region" description="Helical" evidence="1">
    <location>
        <begin position="22"/>
        <end position="43"/>
    </location>
</feature>
<keyword evidence="1" id="KW-0812">Transmembrane</keyword>
<name>A0A9N8Z3F9_FUNMO</name>
<proteinExistence type="predicted"/>
<keyword evidence="1" id="KW-0472">Membrane</keyword>
<reference evidence="2" key="1">
    <citation type="submission" date="2021-06" db="EMBL/GenBank/DDBJ databases">
        <authorList>
            <person name="Kallberg Y."/>
            <person name="Tangrot J."/>
            <person name="Rosling A."/>
        </authorList>
    </citation>
    <scope>NUCLEOTIDE SEQUENCE</scope>
    <source>
        <strain evidence="2">87-6 pot B 2015</strain>
    </source>
</reference>
<evidence type="ECO:0000313" key="3">
    <source>
        <dbReference type="Proteomes" id="UP000789375"/>
    </source>
</evidence>
<comment type="caution">
    <text evidence="2">The sequence shown here is derived from an EMBL/GenBank/DDBJ whole genome shotgun (WGS) entry which is preliminary data.</text>
</comment>
<keyword evidence="3" id="KW-1185">Reference proteome</keyword>
<accession>A0A9N8Z3F9</accession>
<sequence>MENLSKFTRNSFLSHYTFVEKLLIVSYILECAINVISVFYMVISFKNITTIGAIFT</sequence>